<feature type="compositionally biased region" description="Basic residues" evidence="1">
    <location>
        <begin position="329"/>
        <end position="340"/>
    </location>
</feature>
<feature type="compositionally biased region" description="Low complexity" evidence="1">
    <location>
        <begin position="119"/>
        <end position="129"/>
    </location>
</feature>
<organism evidence="2 3">
    <name type="scientific">Miscanthus lutarioriparius</name>
    <dbReference type="NCBI Taxonomy" id="422564"/>
    <lineage>
        <taxon>Eukaryota</taxon>
        <taxon>Viridiplantae</taxon>
        <taxon>Streptophyta</taxon>
        <taxon>Embryophyta</taxon>
        <taxon>Tracheophyta</taxon>
        <taxon>Spermatophyta</taxon>
        <taxon>Magnoliopsida</taxon>
        <taxon>Liliopsida</taxon>
        <taxon>Poales</taxon>
        <taxon>Poaceae</taxon>
        <taxon>PACMAD clade</taxon>
        <taxon>Panicoideae</taxon>
        <taxon>Andropogonodae</taxon>
        <taxon>Andropogoneae</taxon>
        <taxon>Saccharinae</taxon>
        <taxon>Miscanthus</taxon>
    </lineage>
</organism>
<dbReference type="PANTHER" id="PTHR45224">
    <property type="entry name" value="OS01G0527900 PROTEIN-RELATED"/>
    <property type="match status" value="1"/>
</dbReference>
<evidence type="ECO:0008006" key="4">
    <source>
        <dbReference type="Google" id="ProtNLM"/>
    </source>
</evidence>
<feature type="region of interest" description="Disordered" evidence="1">
    <location>
        <begin position="1"/>
        <end position="21"/>
    </location>
</feature>
<proteinExistence type="predicted"/>
<evidence type="ECO:0000313" key="3">
    <source>
        <dbReference type="Proteomes" id="UP000604825"/>
    </source>
</evidence>
<accession>A0A811P1E5</accession>
<dbReference type="EMBL" id="CAJGYO010000005">
    <property type="protein sequence ID" value="CAD6231836.1"/>
    <property type="molecule type" value="Genomic_DNA"/>
</dbReference>
<evidence type="ECO:0000313" key="2">
    <source>
        <dbReference type="EMBL" id="CAD6231836.1"/>
    </source>
</evidence>
<feature type="region of interest" description="Disordered" evidence="1">
    <location>
        <begin position="119"/>
        <end position="158"/>
    </location>
</feature>
<dbReference type="OrthoDB" id="693833at2759"/>
<name>A0A811P1E5_9POAL</name>
<feature type="compositionally biased region" description="Basic and acidic residues" evidence="1">
    <location>
        <begin position="290"/>
        <end position="301"/>
    </location>
</feature>
<evidence type="ECO:0000256" key="1">
    <source>
        <dbReference type="SAM" id="MobiDB-lite"/>
    </source>
</evidence>
<dbReference type="Proteomes" id="UP000604825">
    <property type="component" value="Unassembled WGS sequence"/>
</dbReference>
<reference evidence="2" key="1">
    <citation type="submission" date="2020-10" db="EMBL/GenBank/DDBJ databases">
        <authorList>
            <person name="Han B."/>
            <person name="Lu T."/>
            <person name="Zhao Q."/>
            <person name="Huang X."/>
            <person name="Zhao Y."/>
        </authorList>
    </citation>
    <scope>NUCLEOTIDE SEQUENCE</scope>
</reference>
<keyword evidence="3" id="KW-1185">Reference proteome</keyword>
<sequence>MESSEGSFSRLLATDPRNPRADNTNFKHILNFTPNTFNQNQFPIPQPPFNQTQLPTSPQPFNHSHYPQHSSPTQVMHNLNPFGGVSNLQQYAQFSPSYQGFQPLPHFGFTGGMFVGAAAGASSHGSDSATPQSQIRKVEQDDQKQDSSDSSPDEGRRAVRINYSEVENLRLVSLWIKHSVDSIHGIDQTGEAYWKKIAEAFNSGQPEGARRRSKGQLKSHWRRLNAAATKFNGLYNRMTYCSGESDDMLMDKARATFKRENKQKPFTLEYVWKVLKKEPKWYRSIPGTDCSDKNKRTKVDESGAYTSSSNQDTDEVETFKEVRPEGQKKAKARMRGKGKGKVIPQSPLGSQPDEDMVLFHDAMLKRAGALEKQ</sequence>
<feature type="region of interest" description="Disordered" evidence="1">
    <location>
        <begin position="285"/>
        <end position="354"/>
    </location>
</feature>
<feature type="compositionally biased region" description="Basic and acidic residues" evidence="1">
    <location>
        <begin position="317"/>
        <end position="328"/>
    </location>
</feature>
<comment type="caution">
    <text evidence="2">The sequence shown here is derived from an EMBL/GenBank/DDBJ whole genome shotgun (WGS) entry which is preliminary data.</text>
</comment>
<dbReference type="AlphaFoldDB" id="A0A811P1E5"/>
<gene>
    <name evidence="2" type="ORF">NCGR_LOCUS21723</name>
</gene>
<feature type="compositionally biased region" description="Basic and acidic residues" evidence="1">
    <location>
        <begin position="136"/>
        <end position="157"/>
    </location>
</feature>
<protein>
    <recommendedName>
        <fullName evidence="4">No apical meristem-associated C-terminal domain-containing protein</fullName>
    </recommendedName>
</protein>